<dbReference type="InterPro" id="IPR016064">
    <property type="entry name" value="NAD/diacylglycerol_kinase_sf"/>
</dbReference>
<dbReference type="Pfam" id="PF01513">
    <property type="entry name" value="NAD_kinase"/>
    <property type="match status" value="1"/>
</dbReference>
<name>A0ABQ3FZE9_9BURK</name>
<evidence type="ECO:0000313" key="1">
    <source>
        <dbReference type="EMBL" id="GHC77233.1"/>
    </source>
</evidence>
<gene>
    <name evidence="1" type="ORF">GCM10007320_16610</name>
</gene>
<dbReference type="PANTHER" id="PTHR40697:SF2">
    <property type="entry name" value="ATP-NAD KINASE-RELATED"/>
    <property type="match status" value="1"/>
</dbReference>
<proteinExistence type="predicted"/>
<dbReference type="PIRSF" id="PIRSF016907">
    <property type="entry name" value="Kin_ATP-NAD"/>
    <property type="match status" value="1"/>
</dbReference>
<keyword evidence="1" id="KW-0808">Transferase</keyword>
<protein>
    <submittedName>
        <fullName evidence="1">ATP-NAD kinase</fullName>
    </submittedName>
</protein>
<dbReference type="EMBL" id="BMYK01000004">
    <property type="protein sequence ID" value="GHC77233.1"/>
    <property type="molecule type" value="Genomic_DNA"/>
</dbReference>
<dbReference type="PANTHER" id="PTHR40697">
    <property type="entry name" value="ACETOIN CATABOLISM PROTEIN X"/>
    <property type="match status" value="1"/>
</dbReference>
<dbReference type="Gene3D" id="3.40.50.10330">
    <property type="entry name" value="Probable inorganic polyphosphate/atp-NAD kinase, domain 1"/>
    <property type="match status" value="1"/>
</dbReference>
<dbReference type="InterPro" id="IPR017438">
    <property type="entry name" value="ATP-NAD_kinase_N"/>
</dbReference>
<keyword evidence="2" id="KW-1185">Reference proteome</keyword>
<evidence type="ECO:0000313" key="2">
    <source>
        <dbReference type="Proteomes" id="UP000626210"/>
    </source>
</evidence>
<reference evidence="2" key="1">
    <citation type="journal article" date="2019" name="Int. J. Syst. Evol. Microbiol.">
        <title>The Global Catalogue of Microorganisms (GCM) 10K type strain sequencing project: providing services to taxonomists for standard genome sequencing and annotation.</title>
        <authorList>
            <consortium name="The Broad Institute Genomics Platform"/>
            <consortium name="The Broad Institute Genome Sequencing Center for Infectious Disease"/>
            <person name="Wu L."/>
            <person name="Ma J."/>
        </authorList>
    </citation>
    <scope>NUCLEOTIDE SEQUENCE [LARGE SCALE GENOMIC DNA]</scope>
    <source>
        <strain evidence="2">KCTC 23314</strain>
    </source>
</reference>
<accession>A0ABQ3FZE9</accession>
<dbReference type="InterPro" id="IPR002504">
    <property type="entry name" value="NADK"/>
</dbReference>
<dbReference type="SUPFAM" id="SSF111331">
    <property type="entry name" value="NAD kinase/diacylglycerol kinase-like"/>
    <property type="match status" value="1"/>
</dbReference>
<keyword evidence="1" id="KW-0418">Kinase</keyword>
<organism evidence="1 2">
    <name type="scientific">Pseudorhodoferax aquiterrae</name>
    <dbReference type="NCBI Taxonomy" id="747304"/>
    <lineage>
        <taxon>Bacteria</taxon>
        <taxon>Pseudomonadati</taxon>
        <taxon>Pseudomonadota</taxon>
        <taxon>Betaproteobacteria</taxon>
        <taxon>Burkholderiales</taxon>
        <taxon>Comamonadaceae</taxon>
    </lineage>
</organism>
<dbReference type="GO" id="GO:0016301">
    <property type="term" value="F:kinase activity"/>
    <property type="evidence" value="ECO:0007669"/>
    <property type="project" value="UniProtKB-KW"/>
</dbReference>
<sequence length="406" mass="42184">MQDVQDELEAPRQIANRGTAAACKAAAHPGHAPARPRRIGLLVNPIAGMGGRVGLKGTDGAQVLQEARRRGAQPIAGTRTLLALQRLAATSRPFSLVTAAGALGEQAVQAAGLRARVVYRPTPGASGPVTTQEAVRAFMRASVDLVLFAGGDGTARDVMGAVDPQVPILGVPTGVKMYSAVFGTSPANAGLLAARFVDAHPTVCLRDAEVMDADEAAIREDRISVQLFGYATSLYARALAQNAKSGTRDAADVALQAACHQMARSLRPGALYLFGPGTTTRRVLAALGLPATLLGVDAVLDGALVGKDLHEDALLALMQGRETHLVLGVLGGHGTLLGRGNQQLSPQVLRQVARDHIHVLGSVEKLATLNGASLHVDTGDAELDACLLGYLPVRTGADRSVLLRVR</sequence>
<dbReference type="InterPro" id="IPR039065">
    <property type="entry name" value="AcoX-like"/>
</dbReference>
<comment type="caution">
    <text evidence="1">The sequence shown here is derived from an EMBL/GenBank/DDBJ whole genome shotgun (WGS) entry which is preliminary data.</text>
</comment>
<dbReference type="InterPro" id="IPR011386">
    <property type="entry name" value="Put_ATP-NAD_kin"/>
</dbReference>
<dbReference type="Proteomes" id="UP000626210">
    <property type="component" value="Unassembled WGS sequence"/>
</dbReference>